<dbReference type="SUPFAM" id="SSF46894">
    <property type="entry name" value="C-terminal effector domain of the bipartite response regulators"/>
    <property type="match status" value="1"/>
</dbReference>
<evidence type="ECO:0000256" key="4">
    <source>
        <dbReference type="ARBA" id="ARBA00023163"/>
    </source>
</evidence>
<evidence type="ECO:0000256" key="2">
    <source>
        <dbReference type="ARBA" id="ARBA00023015"/>
    </source>
</evidence>
<evidence type="ECO:0000256" key="3">
    <source>
        <dbReference type="ARBA" id="ARBA00023125"/>
    </source>
</evidence>
<organism evidence="8 9">
    <name type="scientific">Catalinimonas alkaloidigena</name>
    <dbReference type="NCBI Taxonomy" id="1075417"/>
    <lineage>
        <taxon>Bacteria</taxon>
        <taxon>Pseudomonadati</taxon>
        <taxon>Bacteroidota</taxon>
        <taxon>Cytophagia</taxon>
        <taxon>Cytophagales</taxon>
        <taxon>Catalimonadaceae</taxon>
        <taxon>Catalinimonas</taxon>
    </lineage>
</organism>
<dbReference type="InterPro" id="IPR000792">
    <property type="entry name" value="Tscrpt_reg_LuxR_C"/>
</dbReference>
<dbReference type="PANTHER" id="PTHR43214">
    <property type="entry name" value="TWO-COMPONENT RESPONSE REGULATOR"/>
    <property type="match status" value="1"/>
</dbReference>
<dbReference type="SMART" id="SM00421">
    <property type="entry name" value="HTH_LUXR"/>
    <property type="match status" value="1"/>
</dbReference>
<evidence type="ECO:0000256" key="5">
    <source>
        <dbReference type="PROSITE-ProRule" id="PRU00169"/>
    </source>
</evidence>
<dbReference type="Gene3D" id="3.40.50.2300">
    <property type="match status" value="1"/>
</dbReference>
<dbReference type="PROSITE" id="PS50110">
    <property type="entry name" value="RESPONSE_REGULATORY"/>
    <property type="match status" value="1"/>
</dbReference>
<dbReference type="PANTHER" id="PTHR43214:SF41">
    <property type="entry name" value="NITRATE_NITRITE RESPONSE REGULATOR PROTEIN NARP"/>
    <property type="match status" value="1"/>
</dbReference>
<dbReference type="EMBL" id="FNFO01000010">
    <property type="protein sequence ID" value="SDM12625.1"/>
    <property type="molecule type" value="Genomic_DNA"/>
</dbReference>
<reference evidence="8 9" key="1">
    <citation type="submission" date="2016-10" db="EMBL/GenBank/DDBJ databases">
        <authorList>
            <person name="de Groot N.N."/>
        </authorList>
    </citation>
    <scope>NUCLEOTIDE SEQUENCE [LARGE SCALE GENOMIC DNA]</scope>
    <source>
        <strain evidence="8 9">DSM 25186</strain>
    </source>
</reference>
<dbReference type="GO" id="GO:0000160">
    <property type="term" value="P:phosphorelay signal transduction system"/>
    <property type="evidence" value="ECO:0007669"/>
    <property type="project" value="InterPro"/>
</dbReference>
<evidence type="ECO:0000313" key="9">
    <source>
        <dbReference type="Proteomes" id="UP000198510"/>
    </source>
</evidence>
<feature type="domain" description="HTH luxR-type" evidence="6">
    <location>
        <begin position="142"/>
        <end position="207"/>
    </location>
</feature>
<keyword evidence="2" id="KW-0805">Transcription regulation</keyword>
<accession>A0A1G9QQS0</accession>
<name>A0A1G9QQS0_9BACT</name>
<proteinExistence type="predicted"/>
<feature type="domain" description="Response regulatory" evidence="7">
    <location>
        <begin position="7"/>
        <end position="123"/>
    </location>
</feature>
<dbReference type="AlphaFoldDB" id="A0A1G9QQS0"/>
<feature type="modified residue" description="4-aspartylphosphate" evidence="5">
    <location>
        <position position="58"/>
    </location>
</feature>
<evidence type="ECO:0000259" key="7">
    <source>
        <dbReference type="PROSITE" id="PS50110"/>
    </source>
</evidence>
<dbReference type="CDD" id="cd06170">
    <property type="entry name" value="LuxR_C_like"/>
    <property type="match status" value="1"/>
</dbReference>
<dbReference type="PROSITE" id="PS00622">
    <property type="entry name" value="HTH_LUXR_1"/>
    <property type="match status" value="1"/>
</dbReference>
<dbReference type="CDD" id="cd17535">
    <property type="entry name" value="REC_NarL-like"/>
    <property type="match status" value="1"/>
</dbReference>
<gene>
    <name evidence="8" type="ORF">SAMN05421823_110242</name>
</gene>
<protein>
    <submittedName>
        <fullName evidence="8">DNA-binding response regulator, NarL/FixJ family, contains REC and HTH domains</fullName>
    </submittedName>
</protein>
<dbReference type="RefSeq" id="WP_089686367.1">
    <property type="nucleotide sequence ID" value="NZ_FNFO01000010.1"/>
</dbReference>
<dbReference type="InterPro" id="IPR058245">
    <property type="entry name" value="NreC/VraR/RcsB-like_REC"/>
</dbReference>
<dbReference type="SMART" id="SM00448">
    <property type="entry name" value="REC"/>
    <property type="match status" value="1"/>
</dbReference>
<dbReference type="OrthoDB" id="9797341at2"/>
<dbReference type="GO" id="GO:0006355">
    <property type="term" value="P:regulation of DNA-templated transcription"/>
    <property type="evidence" value="ECO:0007669"/>
    <property type="project" value="InterPro"/>
</dbReference>
<evidence type="ECO:0000259" key="6">
    <source>
        <dbReference type="PROSITE" id="PS50043"/>
    </source>
</evidence>
<dbReference type="GO" id="GO:0003677">
    <property type="term" value="F:DNA binding"/>
    <property type="evidence" value="ECO:0007669"/>
    <property type="project" value="UniProtKB-KW"/>
</dbReference>
<keyword evidence="1 5" id="KW-0597">Phosphoprotein</keyword>
<dbReference type="Pfam" id="PF00196">
    <property type="entry name" value="GerE"/>
    <property type="match status" value="1"/>
</dbReference>
<dbReference type="InterPro" id="IPR001789">
    <property type="entry name" value="Sig_transdc_resp-reg_receiver"/>
</dbReference>
<dbReference type="PRINTS" id="PR00038">
    <property type="entry name" value="HTHLUXR"/>
</dbReference>
<dbReference type="SUPFAM" id="SSF52172">
    <property type="entry name" value="CheY-like"/>
    <property type="match status" value="1"/>
</dbReference>
<dbReference type="STRING" id="1075417.SAMN05421823_110242"/>
<dbReference type="InterPro" id="IPR016032">
    <property type="entry name" value="Sig_transdc_resp-reg_C-effctor"/>
</dbReference>
<dbReference type="PROSITE" id="PS50043">
    <property type="entry name" value="HTH_LUXR_2"/>
    <property type="match status" value="1"/>
</dbReference>
<keyword evidence="4" id="KW-0804">Transcription</keyword>
<evidence type="ECO:0000256" key="1">
    <source>
        <dbReference type="ARBA" id="ARBA00022553"/>
    </source>
</evidence>
<evidence type="ECO:0000313" key="8">
    <source>
        <dbReference type="EMBL" id="SDM12625.1"/>
    </source>
</evidence>
<dbReference type="Pfam" id="PF00072">
    <property type="entry name" value="Response_reg"/>
    <property type="match status" value="1"/>
</dbReference>
<sequence>MIDYRTRITIVEDNVPLKDAFAIMLASNENYYVTNTYTNCEAALRNLEVDAPDIVLMDLKLPGMSGIQGIAKIKRIRPETEILVISVYEDSKQVFDALCAGASGYITKNTGYAELLGAIEELLNGGAPMSAKIASLVVKSFQRNQDTPLTPKETDVLFHLAKGKTYAAIADALSVSKETVKTHVKHIYEKLHVSNKSEAIQKAMHQKLI</sequence>
<keyword evidence="9" id="KW-1185">Reference proteome</keyword>
<dbReference type="Proteomes" id="UP000198510">
    <property type="component" value="Unassembled WGS sequence"/>
</dbReference>
<keyword evidence="3 8" id="KW-0238">DNA-binding</keyword>
<dbReference type="InterPro" id="IPR011006">
    <property type="entry name" value="CheY-like_superfamily"/>
</dbReference>
<dbReference type="InterPro" id="IPR039420">
    <property type="entry name" value="WalR-like"/>
</dbReference>